<organism evidence="1 2">
    <name type="scientific">Wickerhamomyces pijperi</name>
    <name type="common">Yeast</name>
    <name type="synonym">Pichia pijperi</name>
    <dbReference type="NCBI Taxonomy" id="599730"/>
    <lineage>
        <taxon>Eukaryota</taxon>
        <taxon>Fungi</taxon>
        <taxon>Dikarya</taxon>
        <taxon>Ascomycota</taxon>
        <taxon>Saccharomycotina</taxon>
        <taxon>Saccharomycetes</taxon>
        <taxon>Phaffomycetales</taxon>
        <taxon>Wickerhamomycetaceae</taxon>
        <taxon>Wickerhamomyces</taxon>
    </lineage>
</organism>
<dbReference type="EMBL" id="JAEUBG010000445">
    <property type="protein sequence ID" value="KAH3688257.1"/>
    <property type="molecule type" value="Genomic_DNA"/>
</dbReference>
<keyword evidence="2" id="KW-1185">Reference proteome</keyword>
<dbReference type="AlphaFoldDB" id="A0A9P8QFC6"/>
<sequence>MCRDNCLKLGQIYELNDRSGIQDVGIAGSLSGIGFNSETSLGDNTWALGDCVVEFQVIFDRELNPYICCLFGGFFFDVWRFLLQLLDWMAPLVVWAPYRIFM</sequence>
<reference evidence="1" key="2">
    <citation type="submission" date="2021-01" db="EMBL/GenBank/DDBJ databases">
        <authorList>
            <person name="Schikora-Tamarit M.A."/>
        </authorList>
    </citation>
    <scope>NUCLEOTIDE SEQUENCE</scope>
    <source>
        <strain evidence="1">CBS2887</strain>
    </source>
</reference>
<evidence type="ECO:0000313" key="1">
    <source>
        <dbReference type="EMBL" id="KAH3688257.1"/>
    </source>
</evidence>
<comment type="caution">
    <text evidence="1">The sequence shown here is derived from an EMBL/GenBank/DDBJ whole genome shotgun (WGS) entry which is preliminary data.</text>
</comment>
<accession>A0A9P8QFC6</accession>
<name>A0A9P8QFC6_WICPI</name>
<dbReference type="Proteomes" id="UP000774326">
    <property type="component" value="Unassembled WGS sequence"/>
</dbReference>
<reference evidence="1" key="1">
    <citation type="journal article" date="2021" name="Open Biol.">
        <title>Shared evolutionary footprints suggest mitochondrial oxidative damage underlies multiple complex I losses in fungi.</title>
        <authorList>
            <person name="Schikora-Tamarit M.A."/>
            <person name="Marcet-Houben M."/>
            <person name="Nosek J."/>
            <person name="Gabaldon T."/>
        </authorList>
    </citation>
    <scope>NUCLEOTIDE SEQUENCE</scope>
    <source>
        <strain evidence="1">CBS2887</strain>
    </source>
</reference>
<evidence type="ECO:0000313" key="2">
    <source>
        <dbReference type="Proteomes" id="UP000774326"/>
    </source>
</evidence>
<gene>
    <name evidence="1" type="ORF">WICPIJ_000728</name>
</gene>
<proteinExistence type="predicted"/>
<protein>
    <submittedName>
        <fullName evidence="1">Uncharacterized protein</fullName>
    </submittedName>
</protein>